<dbReference type="Proteomes" id="UP001595909">
    <property type="component" value="Unassembled WGS sequence"/>
</dbReference>
<name>A0ABV9RII3_9PSEU</name>
<proteinExistence type="predicted"/>
<evidence type="ECO:0000313" key="4">
    <source>
        <dbReference type="Proteomes" id="UP001595909"/>
    </source>
</evidence>
<keyword evidence="4" id="KW-1185">Reference proteome</keyword>
<feature type="transmembrane region" description="Helical" evidence="2">
    <location>
        <begin position="176"/>
        <end position="201"/>
    </location>
</feature>
<dbReference type="RefSeq" id="WP_274188794.1">
    <property type="nucleotide sequence ID" value="NZ_BAABHN010000012.1"/>
</dbReference>
<keyword evidence="2" id="KW-0472">Membrane</keyword>
<feature type="compositionally biased region" description="Pro residues" evidence="1">
    <location>
        <begin position="80"/>
        <end position="132"/>
    </location>
</feature>
<sequence>MDDERLLSEALRAHAAGGVSSPGSGPAAPNPGAPAPSDTASGSSRLRDRFRPLGRRRGAPDAPVAPDAEDVTALSARPSATPPFPAATRGAPPPGARPGPPAPTGPAPTGPARPWPQTGPRPNSRPPVPPTGPMGRPGVPQQRPAPITGATTVTPTGAGRPVADQGGATEWTPARIAWWSAVALLGGAIAGALTAVGTLALPG</sequence>
<organism evidence="3 4">
    <name type="scientific">Actinomycetospora chibensis</name>
    <dbReference type="NCBI Taxonomy" id="663606"/>
    <lineage>
        <taxon>Bacteria</taxon>
        <taxon>Bacillati</taxon>
        <taxon>Actinomycetota</taxon>
        <taxon>Actinomycetes</taxon>
        <taxon>Pseudonocardiales</taxon>
        <taxon>Pseudonocardiaceae</taxon>
        <taxon>Actinomycetospora</taxon>
    </lineage>
</organism>
<evidence type="ECO:0000256" key="2">
    <source>
        <dbReference type="SAM" id="Phobius"/>
    </source>
</evidence>
<evidence type="ECO:0000256" key="1">
    <source>
        <dbReference type="SAM" id="MobiDB-lite"/>
    </source>
</evidence>
<dbReference type="EMBL" id="JBHSIM010000012">
    <property type="protein sequence ID" value="MFC4831957.1"/>
    <property type="molecule type" value="Genomic_DNA"/>
</dbReference>
<comment type="caution">
    <text evidence="3">The sequence shown here is derived from an EMBL/GenBank/DDBJ whole genome shotgun (WGS) entry which is preliminary data.</text>
</comment>
<feature type="compositionally biased region" description="Low complexity" evidence="1">
    <location>
        <begin position="15"/>
        <end position="27"/>
    </location>
</feature>
<accession>A0ABV9RII3</accession>
<evidence type="ECO:0008006" key="5">
    <source>
        <dbReference type="Google" id="ProtNLM"/>
    </source>
</evidence>
<keyword evidence="2" id="KW-0812">Transmembrane</keyword>
<reference evidence="4" key="1">
    <citation type="journal article" date="2019" name="Int. J. Syst. Evol. Microbiol.">
        <title>The Global Catalogue of Microorganisms (GCM) 10K type strain sequencing project: providing services to taxonomists for standard genome sequencing and annotation.</title>
        <authorList>
            <consortium name="The Broad Institute Genomics Platform"/>
            <consortium name="The Broad Institute Genome Sequencing Center for Infectious Disease"/>
            <person name="Wu L."/>
            <person name="Ma J."/>
        </authorList>
    </citation>
    <scope>NUCLEOTIDE SEQUENCE [LARGE SCALE GENOMIC DNA]</scope>
    <source>
        <strain evidence="4">CCUG 50347</strain>
    </source>
</reference>
<evidence type="ECO:0000313" key="3">
    <source>
        <dbReference type="EMBL" id="MFC4831957.1"/>
    </source>
</evidence>
<feature type="region of interest" description="Disordered" evidence="1">
    <location>
        <begin position="1"/>
        <end position="170"/>
    </location>
</feature>
<gene>
    <name evidence="3" type="ORF">ACFPEL_06000</name>
</gene>
<feature type="compositionally biased region" description="Low complexity" evidence="1">
    <location>
        <begin position="133"/>
        <end position="159"/>
    </location>
</feature>
<protein>
    <recommendedName>
        <fullName evidence="5">Translation initiation factor IF-2</fullName>
    </recommendedName>
</protein>
<keyword evidence="2" id="KW-1133">Transmembrane helix</keyword>